<comment type="similarity">
    <text evidence="2">Belongs to the autoinducer-2 exporter (AI-2E) (TC 2.A.86) family.</text>
</comment>
<evidence type="ECO:0000256" key="2">
    <source>
        <dbReference type="ARBA" id="ARBA00009773"/>
    </source>
</evidence>
<feature type="transmembrane region" description="Helical" evidence="9">
    <location>
        <begin position="285"/>
        <end position="305"/>
    </location>
</feature>
<feature type="transmembrane region" description="Helical" evidence="9">
    <location>
        <begin position="174"/>
        <end position="200"/>
    </location>
</feature>
<evidence type="ECO:0000256" key="6">
    <source>
        <dbReference type="ARBA" id="ARBA00022989"/>
    </source>
</evidence>
<dbReference type="GO" id="GO:0055085">
    <property type="term" value="P:transmembrane transport"/>
    <property type="evidence" value="ECO:0007669"/>
    <property type="project" value="TreeGrafter"/>
</dbReference>
<accession>A0A9X2DVA3</accession>
<dbReference type="GO" id="GO:0005886">
    <property type="term" value="C:plasma membrane"/>
    <property type="evidence" value="ECO:0007669"/>
    <property type="project" value="UniProtKB-SubCell"/>
</dbReference>
<dbReference type="PANTHER" id="PTHR21716">
    <property type="entry name" value="TRANSMEMBRANE PROTEIN"/>
    <property type="match status" value="1"/>
</dbReference>
<evidence type="ECO:0000256" key="9">
    <source>
        <dbReference type="SAM" id="Phobius"/>
    </source>
</evidence>
<evidence type="ECO:0000256" key="3">
    <source>
        <dbReference type="ARBA" id="ARBA00022448"/>
    </source>
</evidence>
<feature type="transmembrane region" description="Helical" evidence="9">
    <location>
        <begin position="253"/>
        <end position="278"/>
    </location>
</feature>
<feature type="transmembrane region" description="Helical" evidence="9">
    <location>
        <begin position="58"/>
        <end position="76"/>
    </location>
</feature>
<comment type="caution">
    <text evidence="10">The sequence shown here is derived from an EMBL/GenBank/DDBJ whole genome shotgun (WGS) entry which is preliminary data.</text>
</comment>
<dbReference type="RefSeq" id="WP_251943114.1">
    <property type="nucleotide sequence ID" value="NZ_JAMRYM010000003.1"/>
</dbReference>
<evidence type="ECO:0000256" key="1">
    <source>
        <dbReference type="ARBA" id="ARBA00004651"/>
    </source>
</evidence>
<feature type="transmembrane region" description="Helical" evidence="9">
    <location>
        <begin position="325"/>
        <end position="356"/>
    </location>
</feature>
<dbReference type="Pfam" id="PF01594">
    <property type="entry name" value="AI-2E_transport"/>
    <property type="match status" value="1"/>
</dbReference>
<feature type="transmembrane region" description="Helical" evidence="9">
    <location>
        <begin position="88"/>
        <end position="109"/>
    </location>
</feature>
<sequence length="367" mass="37877">MRPSRLHHFSRPRGNAATHAREASSRGGRSPLVWGFLVALGVGGGAFVLGALSTLSELLVYIGIALFLSLAIEPVMRWIISKGVRRGLALLATVLATLLITAGLITLVLPEIVQQFDSFLHELPTITAAITSSPLVADLNVDLAPLIDQVVSFLADPDQLLSIGGGLLSVGRGLFTGVSGVLTVTVLTLYFSATLPTIVTSVSRAIPASRRARTVKLVDDIFLSVGRYVAGQLGLAALNALVVFAVLTPAGASAPLLLALVAFIGALIPVVGTIVAYAAIVVSMLFISPAAALIVGIVLLVYAQLEAHVITPRVMSRTMSIPGSLVIISVFAGAALGGVLGALVAVPIAASGVLVFERVVAPTQARR</sequence>
<organism evidence="10 11">
    <name type="scientific">Rathayibacter rubneri</name>
    <dbReference type="NCBI Taxonomy" id="2950106"/>
    <lineage>
        <taxon>Bacteria</taxon>
        <taxon>Bacillati</taxon>
        <taxon>Actinomycetota</taxon>
        <taxon>Actinomycetes</taxon>
        <taxon>Micrococcales</taxon>
        <taxon>Microbacteriaceae</taxon>
        <taxon>Rathayibacter</taxon>
    </lineage>
</organism>
<dbReference type="Proteomes" id="UP001155240">
    <property type="component" value="Unassembled WGS sequence"/>
</dbReference>
<dbReference type="InterPro" id="IPR002549">
    <property type="entry name" value="AI-2E-like"/>
</dbReference>
<gene>
    <name evidence="10" type="ORF">NB037_01865</name>
</gene>
<keyword evidence="4" id="KW-1003">Cell membrane</keyword>
<keyword evidence="11" id="KW-1185">Reference proteome</keyword>
<proteinExistence type="inferred from homology"/>
<dbReference type="PANTHER" id="PTHR21716:SF53">
    <property type="entry name" value="PERMEASE PERM-RELATED"/>
    <property type="match status" value="1"/>
</dbReference>
<name>A0A9X2DVA3_9MICO</name>
<evidence type="ECO:0000256" key="5">
    <source>
        <dbReference type="ARBA" id="ARBA00022692"/>
    </source>
</evidence>
<evidence type="ECO:0000256" key="4">
    <source>
        <dbReference type="ARBA" id="ARBA00022475"/>
    </source>
</evidence>
<keyword evidence="7 9" id="KW-0472">Membrane</keyword>
<evidence type="ECO:0000313" key="11">
    <source>
        <dbReference type="Proteomes" id="UP001155240"/>
    </source>
</evidence>
<keyword evidence="3" id="KW-0813">Transport</keyword>
<evidence type="ECO:0000256" key="8">
    <source>
        <dbReference type="SAM" id="MobiDB-lite"/>
    </source>
</evidence>
<keyword evidence="5 9" id="KW-0812">Transmembrane</keyword>
<feature type="region of interest" description="Disordered" evidence="8">
    <location>
        <begin position="1"/>
        <end position="28"/>
    </location>
</feature>
<evidence type="ECO:0000313" key="10">
    <source>
        <dbReference type="EMBL" id="MCM6761154.1"/>
    </source>
</evidence>
<feature type="transmembrane region" description="Helical" evidence="9">
    <location>
        <begin position="221"/>
        <end position="247"/>
    </location>
</feature>
<evidence type="ECO:0000256" key="7">
    <source>
        <dbReference type="ARBA" id="ARBA00023136"/>
    </source>
</evidence>
<feature type="transmembrane region" description="Helical" evidence="9">
    <location>
        <begin position="31"/>
        <end position="52"/>
    </location>
</feature>
<comment type="subcellular location">
    <subcellularLocation>
        <location evidence="1">Cell membrane</location>
        <topology evidence="1">Multi-pass membrane protein</topology>
    </subcellularLocation>
</comment>
<dbReference type="AlphaFoldDB" id="A0A9X2DVA3"/>
<protein>
    <submittedName>
        <fullName evidence="10">AI-2E family transporter</fullName>
    </submittedName>
</protein>
<dbReference type="EMBL" id="JAMRYM010000003">
    <property type="protein sequence ID" value="MCM6761154.1"/>
    <property type="molecule type" value="Genomic_DNA"/>
</dbReference>
<keyword evidence="6 9" id="KW-1133">Transmembrane helix</keyword>
<reference evidence="10" key="1">
    <citation type="submission" date="2022-06" db="EMBL/GenBank/DDBJ databases">
        <title>Whole genome shotgun sequencing (WGS) of Rathayibacter sp. ZW T2_19, isolated from stored onions (Allium cepa).</title>
        <authorList>
            <person name="Stoll D.A."/>
            <person name="Huch M."/>
        </authorList>
    </citation>
    <scope>NUCLEOTIDE SEQUENCE</scope>
    <source>
        <strain evidence="10">ZW T2_19</strain>
    </source>
</reference>
<feature type="compositionally biased region" description="Basic residues" evidence="8">
    <location>
        <begin position="1"/>
        <end position="11"/>
    </location>
</feature>